<name>A0A9X1UX51_9FLAO</name>
<evidence type="ECO:0000313" key="2">
    <source>
        <dbReference type="EMBL" id="MCG9971967.1"/>
    </source>
</evidence>
<feature type="transmembrane region" description="Helical" evidence="1">
    <location>
        <begin position="76"/>
        <end position="94"/>
    </location>
</feature>
<protein>
    <submittedName>
        <fullName evidence="2">Uncharacterized protein</fullName>
    </submittedName>
</protein>
<dbReference type="EMBL" id="JAJSON010000020">
    <property type="protein sequence ID" value="MCG9971967.1"/>
    <property type="molecule type" value="Genomic_DNA"/>
</dbReference>
<feature type="transmembrane region" description="Helical" evidence="1">
    <location>
        <begin position="268"/>
        <end position="290"/>
    </location>
</feature>
<feature type="transmembrane region" description="Helical" evidence="1">
    <location>
        <begin position="236"/>
        <end position="256"/>
    </location>
</feature>
<feature type="transmembrane region" description="Helical" evidence="1">
    <location>
        <begin position="114"/>
        <end position="133"/>
    </location>
</feature>
<reference evidence="2" key="1">
    <citation type="submission" date="2021-12" db="EMBL/GenBank/DDBJ databases">
        <title>Description of Gramella crocea sp. nov., a new bacterium isolated from activated sludge.</title>
        <authorList>
            <person name="Zhang X."/>
        </authorList>
    </citation>
    <scope>NUCLEOTIDE SEQUENCE</scope>
    <source>
        <strain evidence="2">YB25</strain>
    </source>
</reference>
<keyword evidence="3" id="KW-1185">Reference proteome</keyword>
<evidence type="ECO:0000256" key="1">
    <source>
        <dbReference type="SAM" id="Phobius"/>
    </source>
</evidence>
<dbReference type="Proteomes" id="UP001139344">
    <property type="component" value="Unassembled WGS sequence"/>
</dbReference>
<feature type="transmembrane region" description="Helical" evidence="1">
    <location>
        <begin position="210"/>
        <end position="229"/>
    </location>
</feature>
<organism evidence="2 3">
    <name type="scientific">Christiangramia crocea</name>
    <dbReference type="NCBI Taxonomy" id="2904124"/>
    <lineage>
        <taxon>Bacteria</taxon>
        <taxon>Pseudomonadati</taxon>
        <taxon>Bacteroidota</taxon>
        <taxon>Flavobacteriia</taxon>
        <taxon>Flavobacteriales</taxon>
        <taxon>Flavobacteriaceae</taxon>
        <taxon>Christiangramia</taxon>
    </lineage>
</organism>
<comment type="caution">
    <text evidence="2">The sequence shown here is derived from an EMBL/GenBank/DDBJ whole genome shotgun (WGS) entry which is preliminary data.</text>
</comment>
<accession>A0A9X1UX51</accession>
<keyword evidence="1" id="KW-0812">Transmembrane</keyword>
<sequence>MKAQKKSGWLLRIVLLIILYVPIWVSGTLVITHLDPDFPSEPGLVDTGMGVFILSIINTLLIVGLIVSSNLRGFRLALLLGIAYYGVFTFLTQIETWYFLGELNVSKELLFELLLMGLPVPFLFIPLAVFLCGRWKAQKNIISNDSLNLHMSELILKIFILAVVYVLIYWLAGYFIAWQNPQLREFYGSPGEIVPFWKHTFSTMINDPGLFILQIMRGSLFTLIAFSIIRNSNVSRWITALLIGLFLAAPHFGHILSNPLMPLASVRLSHMIETASSTFVYGVIIVMVLYRKNNAVKDL</sequence>
<gene>
    <name evidence="2" type="ORF">LU635_09995</name>
</gene>
<evidence type="ECO:0000313" key="3">
    <source>
        <dbReference type="Proteomes" id="UP001139344"/>
    </source>
</evidence>
<feature type="transmembrane region" description="Helical" evidence="1">
    <location>
        <begin position="51"/>
        <end position="69"/>
    </location>
</feature>
<feature type="transmembrane region" description="Helical" evidence="1">
    <location>
        <begin position="154"/>
        <end position="177"/>
    </location>
</feature>
<keyword evidence="1" id="KW-1133">Transmembrane helix</keyword>
<feature type="transmembrane region" description="Helical" evidence="1">
    <location>
        <begin position="9"/>
        <end position="31"/>
    </location>
</feature>
<dbReference type="RefSeq" id="WP_240098708.1">
    <property type="nucleotide sequence ID" value="NZ_JAJSON010000020.1"/>
</dbReference>
<proteinExistence type="predicted"/>
<keyword evidence="1" id="KW-0472">Membrane</keyword>
<dbReference type="AlphaFoldDB" id="A0A9X1UX51"/>